<dbReference type="EMBL" id="JSYZ01000007">
    <property type="protein sequence ID" value="KPA91291.1"/>
    <property type="molecule type" value="Genomic_DNA"/>
</dbReference>
<dbReference type="STRING" id="50340.PF66_02174"/>
<protein>
    <submittedName>
        <fullName evidence="1">Putative LmbE-like protein</fullName>
    </submittedName>
</protein>
<reference evidence="1 2" key="1">
    <citation type="journal article" date="2015" name="PLoS ONE">
        <title>Rice-Infecting Pseudomonas Genomes Are Highly Accessorized and Harbor Multiple Putative Virulence Mechanisms to Cause Sheath Brown Rot.</title>
        <authorList>
            <person name="Quibod I.L."/>
            <person name="Grande G."/>
            <person name="Oreiro E.G."/>
            <person name="Borja F.N."/>
            <person name="Dossa G.S."/>
            <person name="Mauleon R."/>
            <person name="Cruz C.V."/>
            <person name="Oliva R."/>
        </authorList>
    </citation>
    <scope>NUCLEOTIDE SEQUENCE [LARGE SCALE GENOMIC DNA]</scope>
    <source>
        <strain evidence="1 2">IRRI 6609</strain>
    </source>
</reference>
<dbReference type="SUPFAM" id="SSF102588">
    <property type="entry name" value="LmbE-like"/>
    <property type="match status" value="1"/>
</dbReference>
<dbReference type="AlphaFoldDB" id="A0A0M9GHD3"/>
<evidence type="ECO:0000313" key="1">
    <source>
        <dbReference type="EMBL" id="KPA91291.1"/>
    </source>
</evidence>
<organism evidence="1 2">
    <name type="scientific">Pseudomonas asplenii</name>
    <dbReference type="NCBI Taxonomy" id="53407"/>
    <lineage>
        <taxon>Bacteria</taxon>
        <taxon>Pseudomonadati</taxon>
        <taxon>Pseudomonadota</taxon>
        <taxon>Gammaproteobacteria</taxon>
        <taxon>Pseudomonadales</taxon>
        <taxon>Pseudomonadaceae</taxon>
        <taxon>Pseudomonas</taxon>
    </lineage>
</organism>
<name>A0A0M9GHD3_9PSED</name>
<dbReference type="OrthoDB" id="9790023at2"/>
<dbReference type="InterPro" id="IPR024078">
    <property type="entry name" value="LmbE-like_dom_sf"/>
</dbReference>
<dbReference type="Gene3D" id="3.40.50.10320">
    <property type="entry name" value="LmbE-like"/>
    <property type="match status" value="1"/>
</dbReference>
<keyword evidence="2" id="KW-1185">Reference proteome</keyword>
<dbReference type="RefSeq" id="WP_054056943.1">
    <property type="nucleotide sequence ID" value="NZ_JAQMZR010000005.1"/>
</dbReference>
<dbReference type="InterPro" id="IPR003737">
    <property type="entry name" value="GlcNAc_PI_deacetylase-related"/>
</dbReference>
<gene>
    <name evidence="1" type="ORF">PF66_02174</name>
</gene>
<sequence length="252" mass="28472">MKYQSAARHQAAPPIWSASRQLARVPCLNLNRLVEPGGRVVVIAPHPGDEIHACGGVLQMLSTLGHPLQLISLTDGCAIYPGSQLWSEQRLSVVCPQETAEALRRLGIELHCLKWIRGGFRHGALEQQEDAICQYLRRYLRHDDVVFTTWREDGDSDHDAVGRASARACAATGARLVEVPVWTWFRPLREEYLLPWHRARKIRLNTWGVARKQHALHAFHSQLQGDPESGIPPVLKPNLIEQARQPFEMVFI</sequence>
<comment type="caution">
    <text evidence="1">The sequence shown here is derived from an EMBL/GenBank/DDBJ whole genome shotgun (WGS) entry which is preliminary data.</text>
</comment>
<dbReference type="Proteomes" id="UP000037931">
    <property type="component" value="Unassembled WGS sequence"/>
</dbReference>
<proteinExistence type="predicted"/>
<dbReference type="PATRIC" id="fig|50340.43.peg.5543"/>
<accession>A0A0M9GHD3</accession>
<evidence type="ECO:0000313" key="2">
    <source>
        <dbReference type="Proteomes" id="UP000037931"/>
    </source>
</evidence>
<dbReference type="Pfam" id="PF02585">
    <property type="entry name" value="PIG-L"/>
    <property type="match status" value="1"/>
</dbReference>